<dbReference type="GO" id="GO:0046872">
    <property type="term" value="F:metal ion binding"/>
    <property type="evidence" value="ECO:0007669"/>
    <property type="project" value="UniProtKB-KW"/>
</dbReference>
<keyword evidence="4" id="KW-0479">Metal-binding</keyword>
<keyword evidence="3 12" id="KW-0808">Transferase</keyword>
<evidence type="ECO:0000256" key="2">
    <source>
        <dbReference type="ARBA" id="ARBA00006706"/>
    </source>
</evidence>
<keyword evidence="14" id="KW-1185">Reference proteome</keyword>
<dbReference type="SUPFAM" id="SSF48576">
    <property type="entry name" value="Terpenoid synthases"/>
    <property type="match status" value="1"/>
</dbReference>
<evidence type="ECO:0000313" key="14">
    <source>
        <dbReference type="Proteomes" id="UP001359886"/>
    </source>
</evidence>
<dbReference type="Pfam" id="PF00348">
    <property type="entry name" value="polyprenyl_synt"/>
    <property type="match status" value="1"/>
</dbReference>
<reference evidence="13 14" key="1">
    <citation type="submission" date="2024-02" db="EMBL/GenBank/DDBJ databases">
        <title>A novel Wenzhouxiangellaceae bacterium, isolated from coastal sediments.</title>
        <authorList>
            <person name="Du Z.-J."/>
            <person name="Ye Y.-Q."/>
            <person name="Zhang X.-Y."/>
        </authorList>
    </citation>
    <scope>NUCLEOTIDE SEQUENCE [LARGE SCALE GENOMIC DNA]</scope>
    <source>
        <strain evidence="13 14">CH-27</strain>
    </source>
</reference>
<dbReference type="Proteomes" id="UP001359886">
    <property type="component" value="Unassembled WGS sequence"/>
</dbReference>
<dbReference type="EMBL" id="JAZHOG010000010">
    <property type="protein sequence ID" value="MEJ8568897.1"/>
    <property type="molecule type" value="Genomic_DNA"/>
</dbReference>
<comment type="cofactor">
    <cofactor evidence="1">
        <name>Mg(2+)</name>
        <dbReference type="ChEBI" id="CHEBI:18420"/>
    </cofactor>
</comment>
<dbReference type="PANTHER" id="PTHR12001:SF69">
    <property type="entry name" value="ALL TRANS-POLYPRENYL-DIPHOSPHATE SYNTHASE PDSS1"/>
    <property type="match status" value="1"/>
</dbReference>
<dbReference type="GO" id="GO:0008299">
    <property type="term" value="P:isoprenoid biosynthetic process"/>
    <property type="evidence" value="ECO:0007669"/>
    <property type="project" value="InterPro"/>
</dbReference>
<dbReference type="FunFam" id="1.10.600.10:FF:000002">
    <property type="entry name" value="Octaprenyl diphosphate synthase"/>
    <property type="match status" value="1"/>
</dbReference>
<protein>
    <recommendedName>
        <fullName evidence="9">Octaprenyl diphosphate synthase</fullName>
        <ecNumber evidence="8">2.5.1.90</ecNumber>
    </recommendedName>
    <alternativeName>
        <fullName evidence="11">All-trans-octaprenyl-diphosphate synthase</fullName>
    </alternativeName>
    <alternativeName>
        <fullName evidence="10">Octaprenyl pyrophosphate synthase</fullName>
    </alternativeName>
</protein>
<proteinExistence type="inferred from homology"/>
<name>A0AAW9RFI8_9GAMM</name>
<keyword evidence="5" id="KW-0460">Magnesium</keyword>
<sequence length="339" mass="36944">MPAMEQAHAKTPDSQSGRPAIDAITALCQADMDAVDMLIRDSLDSNVVLIRQIAEYIIGSGGKRLRPMLVTLAANACGYDGRHHVTLAAVIEFIHTATLLHDDVVDESELRRGQRSAHAVWGNAASVLVGDFLYSRAFQMMVDVNSMPVMDLLSDTTNRIAEGEVEQLLNMHDPDVSRERYFSVIEKKTAQLFEAACRLGPQLAGTAAHEPGLGRYGRELGIAFQIADDVLDYMSDAGTLGKNVGDDLAEGKPTLPLIVCRERLDENQRQRVDAAIRDGDTRSLPDILRLIHDTGAVEASLAEARARADAALEAIGGLPESRWKEALAALAEYAVDRRF</sequence>
<dbReference type="SFLD" id="SFLDS00005">
    <property type="entry name" value="Isoprenoid_Synthase_Type_I"/>
    <property type="match status" value="1"/>
</dbReference>
<dbReference type="Gene3D" id="1.10.600.10">
    <property type="entry name" value="Farnesyl Diphosphate Synthase"/>
    <property type="match status" value="1"/>
</dbReference>
<evidence type="ECO:0000256" key="4">
    <source>
        <dbReference type="ARBA" id="ARBA00022723"/>
    </source>
</evidence>
<organism evidence="13 14">
    <name type="scientific">Elongatibacter sediminis</name>
    <dbReference type="NCBI Taxonomy" id="3119006"/>
    <lineage>
        <taxon>Bacteria</taxon>
        <taxon>Pseudomonadati</taxon>
        <taxon>Pseudomonadota</taxon>
        <taxon>Gammaproteobacteria</taxon>
        <taxon>Chromatiales</taxon>
        <taxon>Wenzhouxiangellaceae</taxon>
        <taxon>Elongatibacter</taxon>
    </lineage>
</organism>
<accession>A0AAW9RFI8</accession>
<evidence type="ECO:0000256" key="8">
    <source>
        <dbReference type="ARBA" id="ARBA00066511"/>
    </source>
</evidence>
<dbReference type="InterPro" id="IPR000092">
    <property type="entry name" value="Polyprenyl_synt"/>
</dbReference>
<dbReference type="RefSeq" id="WP_354696219.1">
    <property type="nucleotide sequence ID" value="NZ_JAZHOG010000010.1"/>
</dbReference>
<comment type="similarity">
    <text evidence="2 12">Belongs to the FPP/GGPP synthase family.</text>
</comment>
<dbReference type="PROSITE" id="PS00444">
    <property type="entry name" value="POLYPRENYL_SYNTHASE_2"/>
    <property type="match status" value="1"/>
</dbReference>
<dbReference type="PANTHER" id="PTHR12001">
    <property type="entry name" value="GERANYLGERANYL PYROPHOSPHATE SYNTHASE"/>
    <property type="match status" value="1"/>
</dbReference>
<evidence type="ECO:0000256" key="12">
    <source>
        <dbReference type="RuleBase" id="RU004466"/>
    </source>
</evidence>
<evidence type="ECO:0000256" key="5">
    <source>
        <dbReference type="ARBA" id="ARBA00022842"/>
    </source>
</evidence>
<evidence type="ECO:0000256" key="7">
    <source>
        <dbReference type="ARBA" id="ARBA00055029"/>
    </source>
</evidence>
<dbReference type="PROSITE" id="PS00723">
    <property type="entry name" value="POLYPRENYL_SYNTHASE_1"/>
    <property type="match status" value="1"/>
</dbReference>
<dbReference type="EC" id="2.5.1.90" evidence="8"/>
<evidence type="ECO:0000256" key="6">
    <source>
        <dbReference type="ARBA" id="ARBA00051506"/>
    </source>
</evidence>
<evidence type="ECO:0000256" key="9">
    <source>
        <dbReference type="ARBA" id="ARBA00072473"/>
    </source>
</evidence>
<evidence type="ECO:0000313" key="13">
    <source>
        <dbReference type="EMBL" id="MEJ8568897.1"/>
    </source>
</evidence>
<evidence type="ECO:0000256" key="11">
    <source>
        <dbReference type="ARBA" id="ARBA00083124"/>
    </source>
</evidence>
<dbReference type="CDD" id="cd00685">
    <property type="entry name" value="Trans_IPPS_HT"/>
    <property type="match status" value="1"/>
</dbReference>
<dbReference type="AlphaFoldDB" id="A0AAW9RFI8"/>
<gene>
    <name evidence="13" type="ORF">V3330_14785</name>
</gene>
<dbReference type="GO" id="GO:0106350">
    <property type="term" value="F:all-trans-octaprenyl-diphosphate synthase activity"/>
    <property type="evidence" value="ECO:0007669"/>
    <property type="project" value="UniProtKB-EC"/>
</dbReference>
<comment type="catalytic activity">
    <reaction evidence="6">
        <text>5 isopentenyl diphosphate + (2E,6E)-farnesyl diphosphate = all-trans-octaprenyl diphosphate + 5 diphosphate</text>
        <dbReference type="Rhea" id="RHEA:27798"/>
        <dbReference type="ChEBI" id="CHEBI:33019"/>
        <dbReference type="ChEBI" id="CHEBI:57711"/>
        <dbReference type="ChEBI" id="CHEBI:128769"/>
        <dbReference type="ChEBI" id="CHEBI:175763"/>
        <dbReference type="EC" id="2.5.1.90"/>
    </reaction>
</comment>
<evidence type="ECO:0000256" key="1">
    <source>
        <dbReference type="ARBA" id="ARBA00001946"/>
    </source>
</evidence>
<dbReference type="InterPro" id="IPR008949">
    <property type="entry name" value="Isoprenoid_synthase_dom_sf"/>
</dbReference>
<dbReference type="InterPro" id="IPR033749">
    <property type="entry name" value="Polyprenyl_synt_CS"/>
</dbReference>
<evidence type="ECO:0000256" key="3">
    <source>
        <dbReference type="ARBA" id="ARBA00022679"/>
    </source>
</evidence>
<comment type="function">
    <text evidence="7">Supplies octaprenyl diphosphate, the precursor for the side chain of the isoprenoid quinones ubiquinone and menaquinone.</text>
</comment>
<comment type="caution">
    <text evidence="13">The sequence shown here is derived from an EMBL/GenBank/DDBJ whole genome shotgun (WGS) entry which is preliminary data.</text>
</comment>
<evidence type="ECO:0000256" key="10">
    <source>
        <dbReference type="ARBA" id="ARBA00079637"/>
    </source>
</evidence>